<name>A0A7S2S9S5_9STRA</name>
<evidence type="ECO:0000313" key="2">
    <source>
        <dbReference type="EMBL" id="CAD9693856.1"/>
    </source>
</evidence>
<feature type="transmembrane region" description="Helical" evidence="1">
    <location>
        <begin position="298"/>
        <end position="319"/>
    </location>
</feature>
<feature type="transmembrane region" description="Helical" evidence="1">
    <location>
        <begin position="37"/>
        <end position="56"/>
    </location>
</feature>
<feature type="transmembrane region" description="Helical" evidence="1">
    <location>
        <begin position="139"/>
        <end position="161"/>
    </location>
</feature>
<proteinExistence type="predicted"/>
<feature type="transmembrane region" description="Helical" evidence="1">
    <location>
        <begin position="258"/>
        <end position="277"/>
    </location>
</feature>
<reference evidence="2" key="1">
    <citation type="submission" date="2021-01" db="EMBL/GenBank/DDBJ databases">
        <authorList>
            <person name="Corre E."/>
            <person name="Pelletier E."/>
            <person name="Niang G."/>
            <person name="Scheremetjew M."/>
            <person name="Finn R."/>
            <person name="Kale V."/>
            <person name="Holt S."/>
            <person name="Cochrane G."/>
            <person name="Meng A."/>
            <person name="Brown T."/>
            <person name="Cohen L."/>
        </authorList>
    </citation>
    <scope>NUCLEOTIDE SEQUENCE</scope>
    <source>
        <strain evidence="2">NY070348D</strain>
    </source>
</reference>
<dbReference type="EMBL" id="HBHK01018818">
    <property type="protein sequence ID" value="CAD9693856.1"/>
    <property type="molecule type" value="Transcribed_RNA"/>
</dbReference>
<organism evidence="2">
    <name type="scientific">Mucochytrium quahogii</name>
    <dbReference type="NCBI Taxonomy" id="96639"/>
    <lineage>
        <taxon>Eukaryota</taxon>
        <taxon>Sar</taxon>
        <taxon>Stramenopiles</taxon>
        <taxon>Bigyra</taxon>
        <taxon>Labyrinthulomycetes</taxon>
        <taxon>Thraustochytrida</taxon>
        <taxon>Thraustochytriidae</taxon>
        <taxon>Mucochytrium</taxon>
    </lineage>
</organism>
<accession>A0A7S2S9S5</accession>
<keyword evidence="1" id="KW-0812">Transmembrane</keyword>
<sequence length="534" mass="60030">MHTIQPRTWRTVNNTQWPRNSACQTSNVKVPLQNKNFNMMIFGLLCICTLADASILNADGFVGKRVSVPQAVLDEHNGLPFRHTNVFQWDHEYIWGGGGIYITPILYGSVGLLAVVIATAWTCCKVGRTVIVSQRRRTIAMVSATILILTSLGLYCLVFFATSEAYAMNNSLLNVATQSGDKLNEFTLAVQNSRQVAEDGISLLKNVQCVNVQEQIDTLLDVQTVMNAATSFSKVRYGYEQVLVKNTDYLYHGVYKTYLGATVMMGYCILSLVAIFYQFLRRNIVQTGLKTKSRLRKVSFYSLFVICLTFIVFSFWTVVQARVWVTVGSDFCAPDVDQNIQHLFAHYTDSPELSTSRAPDVACQQENATLEAQLFCYYQTCSGENRFQDAVQGLADVQASLQKLQGGECVQAVKDFANTNMQQAISTFVDDFSCREINELYFTVVDTACTQMIPQGFKLWKSIFCATLFIFLALWIALHFRLFFHNNYNFQEHFLETGPEKASYIDEEPTDKGSYTIDDGASSLAHESKLASNV</sequence>
<dbReference type="AlphaFoldDB" id="A0A7S2S9S5"/>
<feature type="transmembrane region" description="Helical" evidence="1">
    <location>
        <begin position="459"/>
        <end position="478"/>
    </location>
</feature>
<keyword evidence="1" id="KW-0472">Membrane</keyword>
<keyword evidence="1" id="KW-1133">Transmembrane helix</keyword>
<gene>
    <name evidence="2" type="ORF">QSP1433_LOCUS11877</name>
</gene>
<feature type="transmembrane region" description="Helical" evidence="1">
    <location>
        <begin position="105"/>
        <end position="127"/>
    </location>
</feature>
<evidence type="ECO:0000256" key="1">
    <source>
        <dbReference type="SAM" id="Phobius"/>
    </source>
</evidence>
<protein>
    <submittedName>
        <fullName evidence="2">Uncharacterized protein</fullName>
    </submittedName>
</protein>